<evidence type="ECO:0000313" key="8">
    <source>
        <dbReference type="Proteomes" id="UP000051401"/>
    </source>
</evidence>
<dbReference type="InterPro" id="IPR036390">
    <property type="entry name" value="WH_DNA-bd_sf"/>
</dbReference>
<dbReference type="PANTHER" id="PTHR30537:SF79">
    <property type="entry name" value="TRANSCRIPTIONAL REGULATOR-RELATED"/>
    <property type="match status" value="1"/>
</dbReference>
<dbReference type="GO" id="GO:0003700">
    <property type="term" value="F:DNA-binding transcription factor activity"/>
    <property type="evidence" value="ECO:0007669"/>
    <property type="project" value="InterPro"/>
</dbReference>
<gene>
    <name evidence="7" type="primary">gcvA_13</name>
    <name evidence="7" type="ORF">RIdsm_03714</name>
    <name evidence="6" type="ORF">XM52_22435</name>
</gene>
<dbReference type="Pfam" id="PF00126">
    <property type="entry name" value="HTH_1"/>
    <property type="match status" value="1"/>
</dbReference>
<evidence type="ECO:0000313" key="7">
    <source>
        <dbReference type="EMBL" id="QEW27892.1"/>
    </source>
</evidence>
<reference evidence="6 8" key="1">
    <citation type="submission" date="2015-04" db="EMBL/GenBank/DDBJ databases">
        <title>The draft genome sequence of Roseovarius indicus B108T.</title>
        <authorList>
            <person name="Li G."/>
            <person name="Lai Q."/>
            <person name="Shao Z."/>
            <person name="Yan P."/>
        </authorList>
    </citation>
    <scope>NUCLEOTIDE SEQUENCE [LARGE SCALE GENOMIC DNA]</scope>
    <source>
        <strain evidence="6 8">B108</strain>
    </source>
</reference>
<dbReference type="Proteomes" id="UP000325785">
    <property type="component" value="Chromosome"/>
</dbReference>
<evidence type="ECO:0000313" key="9">
    <source>
        <dbReference type="Proteomes" id="UP000325785"/>
    </source>
</evidence>
<protein>
    <submittedName>
        <fullName evidence="7">Gcv operon activator</fullName>
    </submittedName>
</protein>
<dbReference type="PATRIC" id="fig|540747.5.peg.2840"/>
<proteinExistence type="inferred from homology"/>
<dbReference type="SUPFAM" id="SSF46785">
    <property type="entry name" value="Winged helix' DNA-binding domain"/>
    <property type="match status" value="1"/>
</dbReference>
<dbReference type="EMBL" id="CP031598">
    <property type="protein sequence ID" value="QEW27892.1"/>
    <property type="molecule type" value="Genomic_DNA"/>
</dbReference>
<organism evidence="6 8">
    <name type="scientific">Roseovarius indicus</name>
    <dbReference type="NCBI Taxonomy" id="540747"/>
    <lineage>
        <taxon>Bacteria</taxon>
        <taxon>Pseudomonadati</taxon>
        <taxon>Pseudomonadota</taxon>
        <taxon>Alphaproteobacteria</taxon>
        <taxon>Rhodobacterales</taxon>
        <taxon>Roseobacteraceae</taxon>
        <taxon>Roseovarius</taxon>
    </lineage>
</organism>
<keyword evidence="8" id="KW-1185">Reference proteome</keyword>
<dbReference type="Gene3D" id="1.10.10.10">
    <property type="entry name" value="Winged helix-like DNA-binding domain superfamily/Winged helix DNA-binding domain"/>
    <property type="match status" value="1"/>
</dbReference>
<dbReference type="OrthoDB" id="9813056at2"/>
<dbReference type="InterPro" id="IPR005119">
    <property type="entry name" value="LysR_subst-bd"/>
</dbReference>
<feature type="domain" description="HTH lysR-type" evidence="5">
    <location>
        <begin position="7"/>
        <end position="64"/>
    </location>
</feature>
<dbReference type="STRING" id="540747.SAMN04488031_12123"/>
<dbReference type="Proteomes" id="UP000051401">
    <property type="component" value="Unassembled WGS sequence"/>
</dbReference>
<keyword evidence="2" id="KW-0805">Transcription regulation</keyword>
<comment type="similarity">
    <text evidence="1">Belongs to the LysR transcriptional regulatory family.</text>
</comment>
<dbReference type="PROSITE" id="PS50931">
    <property type="entry name" value="HTH_LYSR"/>
    <property type="match status" value="1"/>
</dbReference>
<dbReference type="Pfam" id="PF03466">
    <property type="entry name" value="LysR_substrate"/>
    <property type="match status" value="1"/>
</dbReference>
<dbReference type="InterPro" id="IPR036388">
    <property type="entry name" value="WH-like_DNA-bd_sf"/>
</dbReference>
<dbReference type="SUPFAM" id="SSF53850">
    <property type="entry name" value="Periplasmic binding protein-like II"/>
    <property type="match status" value="1"/>
</dbReference>
<dbReference type="PRINTS" id="PR00039">
    <property type="entry name" value="HTHLYSR"/>
</dbReference>
<dbReference type="RefSeq" id="WP_057819788.1">
    <property type="nucleotide sequence ID" value="NZ_CP031598.1"/>
</dbReference>
<dbReference type="InterPro" id="IPR058163">
    <property type="entry name" value="LysR-type_TF_proteobact-type"/>
</dbReference>
<dbReference type="GO" id="GO:0043565">
    <property type="term" value="F:sequence-specific DNA binding"/>
    <property type="evidence" value="ECO:0007669"/>
    <property type="project" value="TreeGrafter"/>
</dbReference>
<reference evidence="7 9" key="2">
    <citation type="submission" date="2018-08" db="EMBL/GenBank/DDBJ databases">
        <title>Genetic Globetrotter - A new plasmid hitch-hiking vast phylogenetic and geographic distances.</title>
        <authorList>
            <person name="Vollmers J."/>
            <person name="Petersen J."/>
        </authorList>
    </citation>
    <scope>NUCLEOTIDE SEQUENCE [LARGE SCALE GENOMIC DNA]</scope>
    <source>
        <strain evidence="7 9">DSM 26383</strain>
    </source>
</reference>
<dbReference type="Gene3D" id="3.40.190.10">
    <property type="entry name" value="Periplasmic binding protein-like II"/>
    <property type="match status" value="2"/>
</dbReference>
<evidence type="ECO:0000313" key="6">
    <source>
        <dbReference type="EMBL" id="KRS15604.1"/>
    </source>
</evidence>
<dbReference type="PANTHER" id="PTHR30537">
    <property type="entry name" value="HTH-TYPE TRANSCRIPTIONAL REGULATOR"/>
    <property type="match status" value="1"/>
</dbReference>
<keyword evidence="4" id="KW-0804">Transcription</keyword>
<evidence type="ECO:0000256" key="3">
    <source>
        <dbReference type="ARBA" id="ARBA00023125"/>
    </source>
</evidence>
<keyword evidence="3" id="KW-0238">DNA-binding</keyword>
<dbReference type="AlphaFoldDB" id="A0A0T5P3J3"/>
<sequence length="306" mass="33023">MTQRPLPPFSAIRAFEAAARHLSFKSAAEELCVTPSAISHQVKTLEEHLGQPVFVRAANKLALTRAGEAYAEALTGILGDLVAATGRATAGAKAGPFRVQATAAFNARWLVPRLERCPLRGALSVTTAAGAPDTDFSRNEADLIVHWLDSPIPGCHVLPMLKTVRYPVASPEVAARIEAPQDLLKEPLLRDQELDCWAEWFRAAGVVASEDSLGGEFNANCDINLAAAERGQGVSLAWDAIARATLEEGRLVRLFDIETEPVVIYSVAYPEARADDPRIAAMRDWLLHESLEDGTSADPVRVEAAQ</sequence>
<evidence type="ECO:0000256" key="2">
    <source>
        <dbReference type="ARBA" id="ARBA00023015"/>
    </source>
</evidence>
<dbReference type="EMBL" id="LAXI01000020">
    <property type="protein sequence ID" value="KRS15604.1"/>
    <property type="molecule type" value="Genomic_DNA"/>
</dbReference>
<evidence type="ECO:0000256" key="4">
    <source>
        <dbReference type="ARBA" id="ARBA00023163"/>
    </source>
</evidence>
<dbReference type="KEGG" id="rid:RIdsm_03714"/>
<dbReference type="GO" id="GO:0006351">
    <property type="term" value="P:DNA-templated transcription"/>
    <property type="evidence" value="ECO:0007669"/>
    <property type="project" value="TreeGrafter"/>
</dbReference>
<dbReference type="InterPro" id="IPR000847">
    <property type="entry name" value="LysR_HTH_N"/>
</dbReference>
<accession>A0A0T5P3J3</accession>
<evidence type="ECO:0000259" key="5">
    <source>
        <dbReference type="PROSITE" id="PS50931"/>
    </source>
</evidence>
<evidence type="ECO:0000256" key="1">
    <source>
        <dbReference type="ARBA" id="ARBA00009437"/>
    </source>
</evidence>
<name>A0A0T5P3J3_9RHOB</name>